<evidence type="ECO:0000256" key="2">
    <source>
        <dbReference type="SAM" id="Phobius"/>
    </source>
</evidence>
<gene>
    <name evidence="4" type="ORF">F0U44_07835</name>
</gene>
<accession>A0A5B1LI15</accession>
<sequence length="336" mass="34289">MTQAGWYPDPAGQPQTYRYWDGATWSEETTGDPYAPAPVSPHQAPPPPAVSPDATVLAPSGPAASYGTVPPAAPQAQPQAQPFNAYGGGFPPSPATSSAGSARLAILVAAAVVALLLVGIGGFLGIRSLGDDDDSSATDRTSERATPETTVPTSPTDPGTTTTEPTVPTGPVISGGGLTIPVPEGYEADTRYAAPFTFADAFSPAAKVIEQNDKTGWVSIYGVGTLVKSEGYTDPAQAAEAVMAAMAASSDLYEGFTGRTDLSEGALTIDGHDAYQVSAELRVDNPDLTVEGDVAQVIVVDTGDHENLGLYLCVVPLGDDALIAQQAAVASQIQVG</sequence>
<keyword evidence="5" id="KW-1185">Reference proteome</keyword>
<protein>
    <submittedName>
        <fullName evidence="4">DUF2510 domain-containing protein</fullName>
    </submittedName>
</protein>
<feature type="domain" description="DUF2510" evidence="3">
    <location>
        <begin position="4"/>
        <end position="38"/>
    </location>
</feature>
<reference evidence="4 5" key="2">
    <citation type="submission" date="2019-09" db="EMBL/GenBank/DDBJ databases">
        <authorList>
            <person name="Jin C."/>
        </authorList>
    </citation>
    <scope>NUCLEOTIDE SEQUENCE [LARGE SCALE GENOMIC DNA]</scope>
    <source>
        <strain evidence="4 5">BN130099</strain>
    </source>
</reference>
<name>A0A5B1LI15_9ACTN</name>
<evidence type="ECO:0000313" key="4">
    <source>
        <dbReference type="EMBL" id="KAA1420315.1"/>
    </source>
</evidence>
<keyword evidence="2" id="KW-1133">Transmembrane helix</keyword>
<dbReference type="AlphaFoldDB" id="A0A5B1LI15"/>
<dbReference type="InterPro" id="IPR018929">
    <property type="entry name" value="DUF2510"/>
</dbReference>
<feature type="region of interest" description="Disordered" evidence="1">
    <location>
        <begin position="128"/>
        <end position="176"/>
    </location>
</feature>
<reference evidence="4 5" key="1">
    <citation type="submission" date="2019-09" db="EMBL/GenBank/DDBJ databases">
        <title>Nocardioides panacisoli sp. nov., isolated from the soil of a ginseng field.</title>
        <authorList>
            <person name="Cho C."/>
        </authorList>
    </citation>
    <scope>NUCLEOTIDE SEQUENCE [LARGE SCALE GENOMIC DNA]</scope>
    <source>
        <strain evidence="4 5">BN130099</strain>
    </source>
</reference>
<dbReference type="EMBL" id="VUJV01000002">
    <property type="protein sequence ID" value="KAA1420315.1"/>
    <property type="molecule type" value="Genomic_DNA"/>
</dbReference>
<feature type="compositionally biased region" description="Pro residues" evidence="1">
    <location>
        <begin position="35"/>
        <end position="50"/>
    </location>
</feature>
<organism evidence="4 5">
    <name type="scientific">Nocardioides humilatus</name>
    <dbReference type="NCBI Taxonomy" id="2607660"/>
    <lineage>
        <taxon>Bacteria</taxon>
        <taxon>Bacillati</taxon>
        <taxon>Actinomycetota</taxon>
        <taxon>Actinomycetes</taxon>
        <taxon>Propionibacteriales</taxon>
        <taxon>Nocardioidaceae</taxon>
        <taxon>Nocardioides</taxon>
    </lineage>
</organism>
<evidence type="ECO:0000256" key="1">
    <source>
        <dbReference type="SAM" id="MobiDB-lite"/>
    </source>
</evidence>
<dbReference type="Pfam" id="PF10708">
    <property type="entry name" value="DUF2510"/>
    <property type="match status" value="1"/>
</dbReference>
<feature type="transmembrane region" description="Helical" evidence="2">
    <location>
        <begin position="104"/>
        <end position="126"/>
    </location>
</feature>
<keyword evidence="2" id="KW-0472">Membrane</keyword>
<keyword evidence="2" id="KW-0812">Transmembrane</keyword>
<evidence type="ECO:0000259" key="3">
    <source>
        <dbReference type="Pfam" id="PF10708"/>
    </source>
</evidence>
<feature type="region of interest" description="Disordered" evidence="1">
    <location>
        <begin position="25"/>
        <end position="89"/>
    </location>
</feature>
<proteinExistence type="predicted"/>
<comment type="caution">
    <text evidence="4">The sequence shown here is derived from an EMBL/GenBank/DDBJ whole genome shotgun (WGS) entry which is preliminary data.</text>
</comment>
<feature type="compositionally biased region" description="Low complexity" evidence="1">
    <location>
        <begin position="149"/>
        <end position="172"/>
    </location>
</feature>
<evidence type="ECO:0000313" key="5">
    <source>
        <dbReference type="Proteomes" id="UP000325003"/>
    </source>
</evidence>
<dbReference type="RefSeq" id="WP_149727740.1">
    <property type="nucleotide sequence ID" value="NZ_VUJV01000002.1"/>
</dbReference>
<dbReference type="Proteomes" id="UP000325003">
    <property type="component" value="Unassembled WGS sequence"/>
</dbReference>